<dbReference type="EC" id="2.7.-.-" evidence="4"/>
<evidence type="ECO:0000256" key="4">
    <source>
        <dbReference type="RuleBase" id="RU363090"/>
    </source>
</evidence>
<name>A0A7S0ELU7_9CRYP</name>
<dbReference type="InterPro" id="IPR038286">
    <property type="entry name" value="IPK_sf"/>
</dbReference>
<organism evidence="6">
    <name type="scientific">Hanusia phi</name>
    <dbReference type="NCBI Taxonomy" id="3032"/>
    <lineage>
        <taxon>Eukaryota</taxon>
        <taxon>Cryptophyceae</taxon>
        <taxon>Pyrenomonadales</taxon>
        <taxon>Geminigeraceae</taxon>
        <taxon>Hanusia</taxon>
    </lineage>
</organism>
<protein>
    <recommendedName>
        <fullName evidence="4">Kinase</fullName>
        <ecNumber evidence="4">2.7.-.-</ecNumber>
    </recommendedName>
</protein>
<gene>
    <name evidence="6" type="ORF">HPHI1048_LOCUS12592</name>
</gene>
<dbReference type="AlphaFoldDB" id="A0A7S0ELU7"/>
<accession>A0A7S0ELU7</accession>
<comment type="similarity">
    <text evidence="1 4">Belongs to the inositol phosphokinase (IPK) family.</text>
</comment>
<evidence type="ECO:0000256" key="1">
    <source>
        <dbReference type="ARBA" id="ARBA00007374"/>
    </source>
</evidence>
<dbReference type="GO" id="GO:0005737">
    <property type="term" value="C:cytoplasm"/>
    <property type="evidence" value="ECO:0007669"/>
    <property type="project" value="TreeGrafter"/>
</dbReference>
<dbReference type="GO" id="GO:0000828">
    <property type="term" value="F:inositol hexakisphosphate kinase activity"/>
    <property type="evidence" value="ECO:0007669"/>
    <property type="project" value="TreeGrafter"/>
</dbReference>
<proteinExistence type="inferred from homology"/>
<feature type="region of interest" description="Disordered" evidence="5">
    <location>
        <begin position="325"/>
        <end position="362"/>
    </location>
</feature>
<keyword evidence="2 4" id="KW-0808">Transferase</keyword>
<dbReference type="GO" id="GO:0032958">
    <property type="term" value="P:inositol phosphate biosynthetic process"/>
    <property type="evidence" value="ECO:0007669"/>
    <property type="project" value="InterPro"/>
</dbReference>
<dbReference type="PANTHER" id="PTHR12400:SF26">
    <property type="entry name" value="KINASE"/>
    <property type="match status" value="1"/>
</dbReference>
<dbReference type="InterPro" id="IPR005522">
    <property type="entry name" value="IPK"/>
</dbReference>
<dbReference type="Gene3D" id="3.30.470.160">
    <property type="entry name" value="Inositol polyphosphate kinase"/>
    <property type="match status" value="1"/>
</dbReference>
<dbReference type="SUPFAM" id="SSF56104">
    <property type="entry name" value="SAICAR synthase-like"/>
    <property type="match status" value="1"/>
</dbReference>
<dbReference type="PANTHER" id="PTHR12400">
    <property type="entry name" value="INOSITOL POLYPHOSPHATE KINASE"/>
    <property type="match status" value="1"/>
</dbReference>
<keyword evidence="3 4" id="KW-0418">Kinase</keyword>
<reference evidence="6" key="1">
    <citation type="submission" date="2021-01" db="EMBL/GenBank/DDBJ databases">
        <authorList>
            <person name="Corre E."/>
            <person name="Pelletier E."/>
            <person name="Niang G."/>
            <person name="Scheremetjew M."/>
            <person name="Finn R."/>
            <person name="Kale V."/>
            <person name="Holt S."/>
            <person name="Cochrane G."/>
            <person name="Meng A."/>
            <person name="Brown T."/>
            <person name="Cohen L."/>
        </authorList>
    </citation>
    <scope>NUCLEOTIDE SEQUENCE</scope>
    <source>
        <strain evidence="6">CCMP325</strain>
    </source>
</reference>
<evidence type="ECO:0000313" key="6">
    <source>
        <dbReference type="EMBL" id="CAD8488004.1"/>
    </source>
</evidence>
<feature type="compositionally biased region" description="Basic and acidic residues" evidence="5">
    <location>
        <begin position="342"/>
        <end position="362"/>
    </location>
</feature>
<evidence type="ECO:0000256" key="3">
    <source>
        <dbReference type="ARBA" id="ARBA00022777"/>
    </source>
</evidence>
<evidence type="ECO:0000256" key="2">
    <source>
        <dbReference type="ARBA" id="ARBA00022679"/>
    </source>
</evidence>
<dbReference type="EMBL" id="HBEO01018454">
    <property type="protein sequence ID" value="CAD8488004.1"/>
    <property type="molecule type" value="Transcribed_RNA"/>
</dbReference>
<dbReference type="Pfam" id="PF03770">
    <property type="entry name" value="IPK"/>
    <property type="match status" value="1"/>
</dbReference>
<dbReference type="GO" id="GO:0005634">
    <property type="term" value="C:nucleus"/>
    <property type="evidence" value="ECO:0007669"/>
    <property type="project" value="TreeGrafter"/>
</dbReference>
<evidence type="ECO:0000256" key="5">
    <source>
        <dbReference type="SAM" id="MobiDB-lite"/>
    </source>
</evidence>
<dbReference type="GO" id="GO:0046854">
    <property type="term" value="P:phosphatidylinositol phosphate biosynthetic process"/>
    <property type="evidence" value="ECO:0007669"/>
    <property type="project" value="TreeGrafter"/>
</dbReference>
<sequence length="626" mass="72448">MKGIVSNDVAERSRDKAQRSVLFFEIMSEKVCSPFALNKLTVAASYWGMGSIPLRHAFASWRILSDRIKAAKHSLKSVLKFWLHGTVICILRDWRQFCIRESELRRTQLRISLRWKIFETTSILRKWQKFFRRERMRNLRTSVIASHTALSMQSRYTKQWKQYLLCSKYMQNIRSVASKSLRRLSRKRLQALLQYWTSRWYWKKVRLHACGQVEERRRRILKEDVLDIWLAYVHVMLSARSFSTSSQSPSNKSFPVIDEACAGLEGLLFGLKLHLEKALSLNQGWDEQELHEAKEKAEMNGNGETSRKLVIMSNHVDKVVDGVLVKHPGDGQQPKEGASSSDSKKQGKEVKGTVPKHEGAGHEDSFVTAEQWPGCVLKKTNQVEHEALQELMNNELRCFCPEYIGKTEEAGNELAILQDLTAGLKSPCLMDIKMGKRTFQESEVSNKKKRMDLLEKMIKAAPDEPTPAEVQEGITKLRYMQFRERLSSSGHFGFRLEMVKAGKNSISKDDTKTISYRSDIQISFHKFLNGRTKVWAGCLERLKLLRSMLEASEWFRVHELVGSSLLFVYDEEEEGKMGVWMIDFAHANKVPVKLDHRKEWEEGNHEDGYLYGLDSLIEIWQDLYNS</sequence>